<gene>
    <name evidence="3" type="ORF">ABY42_09470</name>
</gene>
<feature type="region of interest" description="Disordered" evidence="1">
    <location>
        <begin position="314"/>
        <end position="342"/>
    </location>
</feature>
<dbReference type="Proteomes" id="UP000066124">
    <property type="component" value="Chromosome"/>
</dbReference>
<reference evidence="4" key="1">
    <citation type="journal article" date="2015" name="J. Biotechnol.">
        <title>Complete genome sequence of Haloferax gibbonsii strain ARA6, a potential producer of polyhydroxyalkanoates and halocins isolated from Araruama, Rio de Janeiro, Brasil.</title>
        <authorList>
            <person name="Pinto L.H."/>
            <person name="D'Alincourt Carvalho-Assef A.P."/>
            <person name="Vieira R.P."/>
            <person name="Clementino M.M."/>
            <person name="Albano R.M."/>
        </authorList>
    </citation>
    <scope>NUCLEOTIDE SEQUENCE [LARGE SCALE GENOMIC DNA]</scope>
    <source>
        <strain evidence="4">ARA6</strain>
    </source>
</reference>
<keyword evidence="2" id="KW-0472">Membrane</keyword>
<proteinExistence type="predicted"/>
<organism evidence="3 4">
    <name type="scientific">Haloferax gibbonsii</name>
    <dbReference type="NCBI Taxonomy" id="35746"/>
    <lineage>
        <taxon>Archaea</taxon>
        <taxon>Methanobacteriati</taxon>
        <taxon>Methanobacteriota</taxon>
        <taxon>Stenosarchaea group</taxon>
        <taxon>Halobacteria</taxon>
        <taxon>Halobacteriales</taxon>
        <taxon>Haloferacaceae</taxon>
        <taxon>Haloferax</taxon>
    </lineage>
</organism>
<name>A0A0K1IUH7_HALGI</name>
<dbReference type="AlphaFoldDB" id="A0A0K1IUH7"/>
<dbReference type="RefSeq" id="WP_050459299.1">
    <property type="nucleotide sequence ID" value="NZ_CP011947.1"/>
</dbReference>
<dbReference type="PANTHER" id="PTHR34351">
    <property type="entry name" value="SLR1927 PROTEIN-RELATED"/>
    <property type="match status" value="1"/>
</dbReference>
<protein>
    <submittedName>
        <fullName evidence="3">Uncharacterized protein</fullName>
    </submittedName>
</protein>
<keyword evidence="2" id="KW-1133">Transmembrane helix</keyword>
<feature type="transmembrane region" description="Helical" evidence="2">
    <location>
        <begin position="31"/>
        <end position="48"/>
    </location>
</feature>
<evidence type="ECO:0000313" key="4">
    <source>
        <dbReference type="Proteomes" id="UP000066124"/>
    </source>
</evidence>
<keyword evidence="2" id="KW-0812">Transmembrane</keyword>
<evidence type="ECO:0000256" key="2">
    <source>
        <dbReference type="SAM" id="Phobius"/>
    </source>
</evidence>
<dbReference type="GeneID" id="25246187"/>
<evidence type="ECO:0000313" key="3">
    <source>
        <dbReference type="EMBL" id="AKU07958.1"/>
    </source>
</evidence>
<dbReference type="PANTHER" id="PTHR34351:SF1">
    <property type="entry name" value="SLR1927 PROTEIN"/>
    <property type="match status" value="1"/>
</dbReference>
<evidence type="ECO:0000256" key="1">
    <source>
        <dbReference type="SAM" id="MobiDB-lite"/>
    </source>
</evidence>
<dbReference type="KEGG" id="hgi:ABY42_09470"/>
<sequence>MKLTLRGWVAVAVVVVGVANAVAYGPRALNAVVVPVAVGLVVGAVQVWRVSPPRVERVAPDDGFPGETRTVSLALDADRPFPATTTDALSPGLDGDTAVDSVVGDGRVDYEVTYRGRGPATLGPTTVVARDILGMFSKSFTAGGTTEVLVFPRVRSLGAAARRDLSALADAGRTDERAEFDRLREYVPGDPLRDIHWKSSAKSGDLVVKAYDDRVTADAVRVSAGATDGHEDDAAEAAATLCCALLDAGVPVHLTSPAGVVEATPGDRRRVLVHLSRLRSGSVPDETAEVVVSGDAGKTYVTLGGRETTFDRLRAKRDAAESSVPNPTSRVGTRGADSGVSA</sequence>
<dbReference type="EMBL" id="CP011947">
    <property type="protein sequence ID" value="AKU07958.1"/>
    <property type="molecule type" value="Genomic_DNA"/>
</dbReference>
<dbReference type="PATRIC" id="fig|35746.4.peg.2012"/>
<accession>A0A0K1IUH7</accession>